<dbReference type="InterPro" id="IPR002575">
    <property type="entry name" value="Aminoglycoside_PTrfase"/>
</dbReference>
<dbReference type="RefSeq" id="WP_139630146.1">
    <property type="nucleotide sequence ID" value="NZ_VDLX02000003.1"/>
</dbReference>
<dbReference type="OrthoDB" id="3383851at2"/>
<proteinExistence type="predicted"/>
<dbReference type="GO" id="GO:0016740">
    <property type="term" value="F:transferase activity"/>
    <property type="evidence" value="ECO:0007669"/>
    <property type="project" value="UniProtKB-KW"/>
</dbReference>
<comment type="caution">
    <text evidence="2">The sequence shown here is derived from an EMBL/GenBank/DDBJ whole genome shotgun (WGS) entry which is preliminary data.</text>
</comment>
<dbReference type="AlphaFoldDB" id="A0A5C4WQE2"/>
<dbReference type="EMBL" id="VDLX02000003">
    <property type="protein sequence ID" value="KAB8195829.1"/>
    <property type="molecule type" value="Genomic_DNA"/>
</dbReference>
<dbReference type="SUPFAM" id="SSF56112">
    <property type="entry name" value="Protein kinase-like (PK-like)"/>
    <property type="match status" value="1"/>
</dbReference>
<evidence type="ECO:0000313" key="2">
    <source>
        <dbReference type="EMBL" id="KAB8195829.1"/>
    </source>
</evidence>
<reference evidence="2 3" key="1">
    <citation type="submission" date="2019-10" db="EMBL/GenBank/DDBJ databases">
        <title>Nonomuraea sp. nov., isolated from Phyllanthus amarus.</title>
        <authorList>
            <person name="Klykleung N."/>
            <person name="Tanasupawat S."/>
        </authorList>
    </citation>
    <scope>NUCLEOTIDE SEQUENCE [LARGE SCALE GENOMIC DNA]</scope>
    <source>
        <strain evidence="2 3">PA1-10</strain>
    </source>
</reference>
<protein>
    <submittedName>
        <fullName evidence="2">Phosphotransferase</fullName>
    </submittedName>
</protein>
<organism evidence="2 3">
    <name type="scientific">Nonomuraea phyllanthi</name>
    <dbReference type="NCBI Taxonomy" id="2219224"/>
    <lineage>
        <taxon>Bacteria</taxon>
        <taxon>Bacillati</taxon>
        <taxon>Actinomycetota</taxon>
        <taxon>Actinomycetes</taxon>
        <taxon>Streptosporangiales</taxon>
        <taxon>Streptosporangiaceae</taxon>
        <taxon>Nonomuraea</taxon>
    </lineage>
</organism>
<keyword evidence="2" id="KW-0808">Transferase</keyword>
<sequence>MGGHAIEVRSDVVVKRYRSSGHDEPGREWRALGLLDAYAPGLAPAPVSADLEADPPVVVMSRLGGDAVRGKIAGRLVDALAEAVTRVQHGIPRRALEQVPPRAGHPVELLEQVRGWAAPAAPLDGDPTIAEALRAASAWVARPGLERVLARPGTPVFGTGDGNLANYLWDGTRVRVVDFEYSGRSDRAFELAEIGEHIAVWENDRHGMTAVLERLELTAEEAARLTECRRLMAMYWLLRTKGEVRSEQAVRMLALL</sequence>
<accession>A0A5C4WQE2</accession>
<keyword evidence="3" id="KW-1185">Reference proteome</keyword>
<evidence type="ECO:0000313" key="3">
    <source>
        <dbReference type="Proteomes" id="UP000312512"/>
    </source>
</evidence>
<gene>
    <name evidence="2" type="ORF">FH608_010010</name>
</gene>
<dbReference type="InterPro" id="IPR011009">
    <property type="entry name" value="Kinase-like_dom_sf"/>
</dbReference>
<dbReference type="Pfam" id="PF01636">
    <property type="entry name" value="APH"/>
    <property type="match status" value="1"/>
</dbReference>
<dbReference type="Gene3D" id="3.90.1200.10">
    <property type="match status" value="1"/>
</dbReference>
<evidence type="ECO:0000259" key="1">
    <source>
        <dbReference type="Pfam" id="PF01636"/>
    </source>
</evidence>
<feature type="domain" description="Aminoglycoside phosphotransferase" evidence="1">
    <location>
        <begin position="10"/>
        <end position="197"/>
    </location>
</feature>
<dbReference type="Proteomes" id="UP000312512">
    <property type="component" value="Unassembled WGS sequence"/>
</dbReference>
<name>A0A5C4WQE2_9ACTN</name>